<feature type="region of interest" description="Disordered" evidence="1">
    <location>
        <begin position="98"/>
        <end position="124"/>
    </location>
</feature>
<feature type="compositionally biased region" description="Basic and acidic residues" evidence="1">
    <location>
        <begin position="108"/>
        <end position="118"/>
    </location>
</feature>
<organism evidence="4 5">
    <name type="scientific">Loxostege sticticalis</name>
    <name type="common">Beet webworm moth</name>
    <dbReference type="NCBI Taxonomy" id="481309"/>
    <lineage>
        <taxon>Eukaryota</taxon>
        <taxon>Metazoa</taxon>
        <taxon>Ecdysozoa</taxon>
        <taxon>Arthropoda</taxon>
        <taxon>Hexapoda</taxon>
        <taxon>Insecta</taxon>
        <taxon>Pterygota</taxon>
        <taxon>Neoptera</taxon>
        <taxon>Endopterygota</taxon>
        <taxon>Lepidoptera</taxon>
        <taxon>Glossata</taxon>
        <taxon>Ditrysia</taxon>
        <taxon>Pyraloidea</taxon>
        <taxon>Crambidae</taxon>
        <taxon>Pyraustinae</taxon>
        <taxon>Loxostege</taxon>
    </lineage>
</organism>
<feature type="domain" description="BEACH" evidence="2">
    <location>
        <begin position="2906"/>
        <end position="3204"/>
    </location>
</feature>
<evidence type="ECO:0000256" key="1">
    <source>
        <dbReference type="SAM" id="MobiDB-lite"/>
    </source>
</evidence>
<dbReference type="InterPro" id="IPR011993">
    <property type="entry name" value="PH-like_dom_sf"/>
</dbReference>
<proteinExistence type="predicted"/>
<sequence length="3587" mass="392644">MAAEEEPDALKVYWEHFFKSETGTYEKSTWLDLFLAEFLLRVNDGANPKELIQFCPVSGVVTLVGCELLCGLHRVTSSINAHYPPPLPGLDAPCSARAPPEDAAAVEHSTESEPKGLEAKSQPTSLFTRTNAQSSGEILRKYLLGGVAWRCLALLKALGVEGLSCCRQLSSVLVWVFGELTAAPSPEPASPRRTPAHHAAARSRTPIHQLFSNKIWSKQKPVGHTGPKIHSTHSSEKGSSIGRSRQSKADSVEKSKRKSIKESEPSSESGDSNDDLQVLNRSLTIKVCTPNDDFDYFTSPLRSSNEYPNESFYGDPSYTPRKTKPKADDYMNDKHKEIINTEISSFEFILMITDLLKELCKAESSLSGSEGSQISVQCINFSLRNLCSLQFSSGSGATSSHNAQEVSKIKVALTELLIVSLDKVLIHSDLCAKLINNGILPMLLRLLEDVICKCSTKYQTKTDSHNRAKETEAPNRIEANNLLKFVFGIAYSIMAFFHCLLMQCRNVDKLREFTDQFKLYSECLKGGLLKDCIELMIRIPGVDEDEAVVLIKKLIESVGRLVGGMKRVRSEVIHTAACPRARHKMCRQRVAAGMHHHHDILGEASVGLPISSACCVSVLYGTLTSLVTDEEVAAHSVLRNKILKVMLNCGVCCCFSPGALMESIVRLMLTHHTVATLCLQLLEYTVYGELGASVLIPKVTDQLPCSICEPCDDDRRETVRKYCPHGVSPIERKSVWSFLIHYNSLLQLDNHNNVLHATVSHLLRVTPKCRTEMKYELLFSVIYPTFIVAKHRYMIRLEESAYFLTVSCLNIFASLLNTVSFAEQFIQKGGLSYVLELVSMTEFSNQCCSILEIAIIVEIFKLMKENSDMSYYREIGSLASVQMLFKSLAEMTDKFYKIYKLKLAEDKFEELRDVTKEREMLAFTPASRGEGQGRPKAIKTPFSSEAMVEESIEDYVEVLKTIWTFWKTCAGLCLCSPTFRLFVSGEAALLDSFALLKLALHQLCARDCGAAECRVLIKLLEALLTVQFAVSDVTSGRSKRTSCSIVRCALASPGALVQEGCAGAGGGGLRALCEALVRVATQHISPHHTQPRHHHAKVPPLLCPSGGSSAECSSSEESVSAPYASEHSDAVAARPDEGYEADVEIGNLDIVAEKARKLSSSLPLSDSSFVSGMVGGLGEQAALAECGEYARGGELSHPELCVIVVDILTQIVTKVMSGLEENNIPAEELARAASVGAGVARACAARLCCSGRAPVPLLRRLLAPPAAALLTQPPRPPLHELQRSILELIHVLASQSIEPSELSAFLALFLSDSPPLGTLLGALQRLVEAAEHDTPDCILTFPIARDQEPVVPLTEVASASLNGASAQSYHAEALAKRLCEAHVRAGIRSAWSVCAARCGVEGAGWAPWAAGFALQLWLRSHPHTAPRPPANHNHSNWDDVDEWQEESAESEASPRKPPQHCTTQLAHLLSIGNDSLLFETWLDTHTGALVLRLTRPESSSATAVHEARLEACVPPRRWTHLALNVAERVHKRRIHIQVTVFVNGYEMETVSMPLPGILVRKVTPTNLLIGWARSTPAANGTANGGIGPSNGGIGPANGGIGTASGCAGAYHVSSASVYRAPLFSAYTALHMAAHGPDHECYVRCESPNFPPVLTPNVLDSNIDWDQVFEMSGNVLRELHDNLLLTFSAHAPNIVTLYHQTTLAMPTVFGSRSAGSMLGGGAGSAAVGVPEGVVVRWAGAALPSRHRGLAPALYTLGGPEIPLYLFARVVELDGSPEEQAAALRILLQVCRVDNRLYAALFATSALDMLLVVLASPKCHADHHLLRVILEEACSGPVLSSSASGVLSVQRSPAALLEPVLLVLVMRAWKHFDKTQDAVWEVEGSGTKEQGSAWALSLACCVSLLRPTHPRRRFNHYQFARVDLLRHLLVACKERFLNSECLPLSAATSNNLVELVRGLVGSPPLLHHIALLTDFLLLMHQASDTFVTHSRANFYFLLTPETQEMSEFSASSLKRKPSRRRKHEPRPSISSVSTEDGANDNLSMLNEMAHNPDTDAEKTDPDSSVESTKQMKGIINMQIKESQKLTDASSTSENSDPPPPVEEGDSVRFIGLECASRVSVRGTSAVAVAERARADADLTEYIVVDVDDVSHTTVDLYTGGIYHQRRLRAGAEPGWTACEGLLLLLRDTIAVLSEHQLTQALCGAVSAESLIVLANHRSGSVRAALVRVLAALQRRDPPELARKLRQHQYLLHLANQISLYEGTWELAAACAALLTKCDVPLEDQLDEDIWVEAREEWTWRCPPLLALLPCCLRQVPLAHNITRLLARIIDMSSLRALGEVCVTEVVVRSIRGAGQLPEQLEGRALLLHDLHQLLIAVALKALATHHGMQTICDIHYQLTFVEQTSNEEPVRIACRSAQVALLNAQLDRLEERLGDSSAPHNKYANYFTTVLSSAMSVGSEGGRVDRAELASRHLATVTRALNFLLTHSPHEPLPPGHAALYDRILATLLLAVSGSSSGSRPRWWSGGGAEWAALLQEAVWWGGAAADGARQLQPRLLRRLYRAHPHALALLTPQDPSVNRKLAVYLLSILQYQHLQAEAGSPCVELAITDWARGWAVSTQAALPSRLASDSLAAEGAALLARDLARWAAAHKRLQPALARAVFRKEALCARLAEGAMSITRQVVEAQNGERKAFMQHLRRQHAARNRAATRWQRLVLDHTHDKGVWHEPRSYPASWQLDPTEGPGRVRVRLRRAHLRIHKRFLQPEQQHKPDLARRPAPLRSVLGRSASERDGLAASLQLNECVAYMARVTHVTVDSETRGELLLTDRSIHFVPEDTSEDDEPPETSQSGHAQCWSLSSVVQVATRRWCLQERALELFLSSGHAQLLAFDTDTERGAFLKALKNCHLPNKMDEDTLSEAMSQWRNGTITNWEYLMRLNGLGGRSYNDLMQYPVLPFVLADYTSRVLDLTAPETFRDLTRPMAVQHKSREQHYINTYNDLKAARREGCSPVVARQPHHYASLYSNSGGVLHYLVRLPPFTELFLNYQDNNFDMPDRTFHSLATTWRLITNDSPTDVKELIPELFYLPELFHNNEGLELGVRQCGLGVDEVEVPPWAAESRAFVLLHRQALESPLVTDRLPHWVDLVFGYKQTGQAAIDALNVFPACTYYGFDPMSLEDEVDRTAAAAMVRTYGQAPRQLLRQPHPHAAHDLTTRAPHRQLEAWGGAIGIRWGRYCGSPDLPDATVVARRACAAATVHALANPRLVAALPRTTALVALPSDTPTSGGKDNNGNGSWGVLSWGHWDNIVRLKLRRDAPPELLVQVPPLDQITLVTSSCGPAYPVIVGYASGRVEAWRVSCAGRAQPRLLARAMPAHRAPLAAAAVCAPAATIATADTHGTILLWDLDELLYIRTLPNRDMLPVTHLAISPTLSDVASVHETCPRAHTADAAGSRRAQAGDADSYERDASDKYQSLVRVHTVNGRFVGSVRVSERVTCVCYSGAAEGASVNVVAAGLRGGGVALYSSWDLRPVARFPPAHANPERPTGLTSLTYSSDSMVLFGCYADGAVVAWESGAGSARAAPRVLPAHALL</sequence>
<feature type="domain" description="BEACH-type PH" evidence="3">
    <location>
        <begin position="2797"/>
        <end position="2901"/>
    </location>
</feature>
<dbReference type="Gene3D" id="2.130.10.10">
    <property type="entry name" value="YVTN repeat-like/Quinoprotein amine dehydrogenase"/>
    <property type="match status" value="1"/>
</dbReference>
<dbReference type="InterPro" id="IPR001680">
    <property type="entry name" value="WD40_rpt"/>
</dbReference>
<feature type="compositionally biased region" description="Polar residues" evidence="1">
    <location>
        <begin position="2083"/>
        <end position="2093"/>
    </location>
</feature>
<dbReference type="CDD" id="cd06071">
    <property type="entry name" value="Beach"/>
    <property type="match status" value="1"/>
</dbReference>
<protein>
    <recommendedName>
        <fullName evidence="6">Lysosomal-trafficking regulator</fullName>
    </recommendedName>
</protein>
<dbReference type="Pfam" id="PF02138">
    <property type="entry name" value="Beach"/>
    <property type="match status" value="1"/>
</dbReference>
<feature type="compositionally biased region" description="Basic residues" evidence="1">
    <location>
        <begin position="2011"/>
        <end position="2022"/>
    </location>
</feature>
<dbReference type="InterPro" id="IPR023362">
    <property type="entry name" value="PH-BEACH_dom"/>
</dbReference>
<dbReference type="EMBL" id="JBEDNZ010000012">
    <property type="protein sequence ID" value="KAL0830976.1"/>
    <property type="molecule type" value="Genomic_DNA"/>
</dbReference>
<dbReference type="InterPro" id="IPR036322">
    <property type="entry name" value="WD40_repeat_dom_sf"/>
</dbReference>
<feature type="compositionally biased region" description="Polar residues" evidence="1">
    <location>
        <begin position="2026"/>
        <end position="2042"/>
    </location>
</feature>
<gene>
    <name evidence="4" type="ORF">ABMA28_001864</name>
</gene>
<dbReference type="InterPro" id="IPR015943">
    <property type="entry name" value="WD40/YVTN_repeat-like_dom_sf"/>
</dbReference>
<comment type="caution">
    <text evidence="4">The sequence shown here is derived from an EMBL/GenBank/DDBJ whole genome shotgun (WGS) entry which is preliminary data.</text>
</comment>
<dbReference type="PANTHER" id="PTHR13743:SF86">
    <property type="entry name" value="LYSOSOMAL-TRAFFICKING REGULATOR"/>
    <property type="match status" value="1"/>
</dbReference>
<feature type="compositionally biased region" description="Basic and acidic residues" evidence="1">
    <location>
        <begin position="2048"/>
        <end position="2059"/>
    </location>
</feature>
<accession>A0ABD0SYY7</accession>
<evidence type="ECO:0000259" key="2">
    <source>
        <dbReference type="PROSITE" id="PS50197"/>
    </source>
</evidence>
<dbReference type="SMART" id="SM00320">
    <property type="entry name" value="WD40"/>
    <property type="match status" value="2"/>
</dbReference>
<evidence type="ECO:0000313" key="5">
    <source>
        <dbReference type="Proteomes" id="UP001549921"/>
    </source>
</evidence>
<feature type="region of interest" description="Disordered" evidence="1">
    <location>
        <begin position="2080"/>
        <end position="2103"/>
    </location>
</feature>
<dbReference type="Proteomes" id="UP001549921">
    <property type="component" value="Unassembled WGS sequence"/>
</dbReference>
<dbReference type="Gene3D" id="2.30.29.30">
    <property type="entry name" value="Pleckstrin-homology domain (PH domain)/Phosphotyrosine-binding domain (PTB)"/>
    <property type="match status" value="1"/>
</dbReference>
<dbReference type="Gene3D" id="1.10.1540.10">
    <property type="entry name" value="BEACH domain"/>
    <property type="match status" value="1"/>
</dbReference>
<feature type="region of interest" description="Disordered" evidence="1">
    <location>
        <begin position="2006"/>
        <end position="2066"/>
    </location>
</feature>
<feature type="region of interest" description="Disordered" evidence="1">
    <location>
        <begin position="183"/>
        <end position="204"/>
    </location>
</feature>
<dbReference type="SUPFAM" id="SSF50729">
    <property type="entry name" value="PH domain-like"/>
    <property type="match status" value="1"/>
</dbReference>
<dbReference type="SUPFAM" id="SSF81837">
    <property type="entry name" value="BEACH domain"/>
    <property type="match status" value="1"/>
</dbReference>
<dbReference type="Pfam" id="PF14844">
    <property type="entry name" value="PH_BEACH"/>
    <property type="match status" value="1"/>
</dbReference>
<name>A0ABD0SYY7_LOXSC</name>
<dbReference type="PANTHER" id="PTHR13743">
    <property type="entry name" value="BEIGE/BEACH-RELATED"/>
    <property type="match status" value="1"/>
</dbReference>
<feature type="compositionally biased region" description="Basic and acidic residues" evidence="1">
    <location>
        <begin position="247"/>
        <end position="264"/>
    </location>
</feature>
<feature type="region of interest" description="Disordered" evidence="1">
    <location>
        <begin position="307"/>
        <end position="329"/>
    </location>
</feature>
<dbReference type="PROSITE" id="PS51783">
    <property type="entry name" value="PH_BEACH"/>
    <property type="match status" value="1"/>
</dbReference>
<dbReference type="PROSITE" id="PS50197">
    <property type="entry name" value="BEACH"/>
    <property type="match status" value="1"/>
</dbReference>
<evidence type="ECO:0000259" key="3">
    <source>
        <dbReference type="PROSITE" id="PS51783"/>
    </source>
</evidence>
<feature type="compositionally biased region" description="Acidic residues" evidence="1">
    <location>
        <begin position="1438"/>
        <end position="1449"/>
    </location>
</feature>
<feature type="region of interest" description="Disordered" evidence="1">
    <location>
        <begin position="3441"/>
        <end position="3460"/>
    </location>
</feature>
<feature type="region of interest" description="Disordered" evidence="1">
    <location>
        <begin position="219"/>
        <end position="276"/>
    </location>
</feature>
<dbReference type="SMART" id="SM01026">
    <property type="entry name" value="Beach"/>
    <property type="match status" value="1"/>
</dbReference>
<dbReference type="InterPro" id="IPR000409">
    <property type="entry name" value="BEACH_dom"/>
</dbReference>
<feature type="region of interest" description="Disordered" evidence="1">
    <location>
        <begin position="1425"/>
        <end position="1460"/>
    </location>
</feature>
<evidence type="ECO:0008006" key="6">
    <source>
        <dbReference type="Google" id="ProtNLM"/>
    </source>
</evidence>
<dbReference type="InterPro" id="IPR050865">
    <property type="entry name" value="BEACH_Domain"/>
</dbReference>
<dbReference type="InterPro" id="IPR036372">
    <property type="entry name" value="BEACH_dom_sf"/>
</dbReference>
<dbReference type="SUPFAM" id="SSF50978">
    <property type="entry name" value="WD40 repeat-like"/>
    <property type="match status" value="1"/>
</dbReference>
<evidence type="ECO:0000313" key="4">
    <source>
        <dbReference type="EMBL" id="KAL0830976.1"/>
    </source>
</evidence>
<reference evidence="4 5" key="1">
    <citation type="submission" date="2024-06" db="EMBL/GenBank/DDBJ databases">
        <title>A chromosome-level genome assembly of beet webworm, Loxostege sticticalis.</title>
        <authorList>
            <person name="Zhang Y."/>
        </authorList>
    </citation>
    <scope>NUCLEOTIDE SEQUENCE [LARGE SCALE GENOMIC DNA]</scope>
    <source>
        <strain evidence="4">AQ028</strain>
        <tissue evidence="4">Male pupae</tissue>
    </source>
</reference>